<dbReference type="Proteomes" id="UP000002218">
    <property type="component" value="Chromosome"/>
</dbReference>
<reference evidence="3" key="1">
    <citation type="submission" date="2009-09" db="EMBL/GenBank/DDBJ databases">
        <title>The complete genome of Nakamurella multipartita DSM 44233.</title>
        <authorList>
            <consortium name="US DOE Joint Genome Institute (JGI-PGF)"/>
            <person name="Lucas S."/>
            <person name="Copeland A."/>
            <person name="Lapidus A."/>
            <person name="Glavina del Rio T."/>
            <person name="Dalin E."/>
            <person name="Tice H."/>
            <person name="Bruce D."/>
            <person name="Goodwin L."/>
            <person name="Pitluck S."/>
            <person name="Kyrpides N."/>
            <person name="Mavromatis K."/>
            <person name="Ivanova N."/>
            <person name="Ovchinnikova G."/>
            <person name="Sims D."/>
            <person name="Meincke L."/>
            <person name="Brettin T."/>
            <person name="Detter J.C."/>
            <person name="Han C."/>
            <person name="Larimer F."/>
            <person name="Land M."/>
            <person name="Hauser L."/>
            <person name="Markowitz V."/>
            <person name="Cheng J.-F."/>
            <person name="Hugenholtz P."/>
            <person name="Woyke T."/>
            <person name="Wu D."/>
            <person name="Klenk H.-P."/>
            <person name="Eisen J.A."/>
        </authorList>
    </citation>
    <scope>NUCLEOTIDE SEQUENCE [LARGE SCALE GENOMIC DNA]</scope>
    <source>
        <strain evidence="3">ATCC 700099 / DSM 44233 / CIP 104796 / JCM 9543 / NBRC 105858 / Y-104</strain>
    </source>
</reference>
<proteinExistence type="predicted"/>
<dbReference type="AlphaFoldDB" id="C8X7D9"/>
<dbReference type="KEGG" id="nml:Namu_2527"/>
<gene>
    <name evidence="2" type="ordered locus">Namu_2527</name>
</gene>
<feature type="region of interest" description="Disordered" evidence="1">
    <location>
        <begin position="70"/>
        <end position="92"/>
    </location>
</feature>
<evidence type="ECO:0000256" key="1">
    <source>
        <dbReference type="SAM" id="MobiDB-lite"/>
    </source>
</evidence>
<accession>C8X7D9</accession>
<feature type="compositionally biased region" description="Basic and acidic residues" evidence="1">
    <location>
        <begin position="70"/>
        <end position="85"/>
    </location>
</feature>
<organism evidence="2 3">
    <name type="scientific">Nakamurella multipartita (strain ATCC 700099 / DSM 44233 / CIP 104796 / JCM 9543 / NBRC 105858 / Y-104)</name>
    <name type="common">Microsphaera multipartita</name>
    <dbReference type="NCBI Taxonomy" id="479431"/>
    <lineage>
        <taxon>Bacteria</taxon>
        <taxon>Bacillati</taxon>
        <taxon>Actinomycetota</taxon>
        <taxon>Actinomycetes</taxon>
        <taxon>Nakamurellales</taxon>
        <taxon>Nakamurellaceae</taxon>
        <taxon>Nakamurella</taxon>
    </lineage>
</organism>
<dbReference type="HOGENOM" id="CLU_2618335_0_0_11"/>
<evidence type="ECO:0000313" key="2">
    <source>
        <dbReference type="EMBL" id="ACV78892.1"/>
    </source>
</evidence>
<name>C8X7D9_NAKMY</name>
<reference evidence="2 3" key="2">
    <citation type="journal article" date="2010" name="Stand. Genomic Sci.">
        <title>Complete genome sequence of Nakamurella multipartita type strain (Y-104).</title>
        <authorList>
            <person name="Tice H."/>
            <person name="Mayilraj S."/>
            <person name="Sims D."/>
            <person name="Lapidus A."/>
            <person name="Nolan M."/>
            <person name="Lucas S."/>
            <person name="Glavina Del Rio T."/>
            <person name="Copeland A."/>
            <person name="Cheng J.F."/>
            <person name="Meincke L."/>
            <person name="Bruce D."/>
            <person name="Goodwin L."/>
            <person name="Pitluck S."/>
            <person name="Ivanova N."/>
            <person name="Mavromatis K."/>
            <person name="Ovchinnikova G."/>
            <person name="Pati A."/>
            <person name="Chen A."/>
            <person name="Palaniappan K."/>
            <person name="Land M."/>
            <person name="Hauser L."/>
            <person name="Chang Y.J."/>
            <person name="Jeffries C.D."/>
            <person name="Detter J.C."/>
            <person name="Brettin T."/>
            <person name="Rohde M."/>
            <person name="Goker M."/>
            <person name="Bristow J."/>
            <person name="Eisen J.A."/>
            <person name="Markowitz V."/>
            <person name="Hugenholtz P."/>
            <person name="Kyrpides N.C."/>
            <person name="Klenk H.P."/>
            <person name="Chen F."/>
        </authorList>
    </citation>
    <scope>NUCLEOTIDE SEQUENCE [LARGE SCALE GENOMIC DNA]</scope>
    <source>
        <strain evidence="3">ATCC 700099 / DSM 44233 / CIP 104796 / JCM 9543 / NBRC 105858 / Y-104</strain>
    </source>
</reference>
<evidence type="ECO:0000313" key="3">
    <source>
        <dbReference type="Proteomes" id="UP000002218"/>
    </source>
</evidence>
<dbReference type="EMBL" id="CP001737">
    <property type="protein sequence ID" value="ACV78892.1"/>
    <property type="molecule type" value="Genomic_DNA"/>
</dbReference>
<protein>
    <submittedName>
        <fullName evidence="2">Uncharacterized protein</fullName>
    </submittedName>
</protein>
<keyword evidence="3" id="KW-1185">Reference proteome</keyword>
<dbReference type="InParanoid" id="C8X7D9"/>
<sequence>MRAEPSGISWAGRDLTWNNVCYHYGRSLYPDWVWLDPAVHGFGKLDRVSQQLADLTETVNRIRDGQDADFLTRGKTQRQAERALRDAGYTKN</sequence>